<reference evidence="2 3" key="1">
    <citation type="submission" date="2024-06" db="EMBL/GenBank/DDBJ databases">
        <authorList>
            <person name="Kraege A."/>
            <person name="Thomma B."/>
        </authorList>
    </citation>
    <scope>NUCLEOTIDE SEQUENCE [LARGE SCALE GENOMIC DNA]</scope>
</reference>
<proteinExistence type="predicted"/>
<dbReference type="SUPFAM" id="SSF51735">
    <property type="entry name" value="NAD(P)-binding Rossmann-fold domains"/>
    <property type="match status" value="1"/>
</dbReference>
<dbReference type="InterPro" id="IPR045000">
    <property type="entry name" value="TR"/>
</dbReference>
<protein>
    <submittedName>
        <fullName evidence="2">G5745 protein</fullName>
    </submittedName>
</protein>
<evidence type="ECO:0000313" key="2">
    <source>
        <dbReference type="EMBL" id="CAL5223261.1"/>
    </source>
</evidence>
<evidence type="ECO:0000256" key="1">
    <source>
        <dbReference type="ARBA" id="ARBA00023002"/>
    </source>
</evidence>
<dbReference type="Gene3D" id="3.40.50.720">
    <property type="entry name" value="NAD(P)-binding Rossmann-like Domain"/>
    <property type="match status" value="1"/>
</dbReference>
<sequence length="267" mass="28363">MSYIESRFGIKDHTALVTGGTKGIGRAIVEELAALGAKVITCARNAQDLQDLEKQAQGKGWHVKGIQADLSTYDGRQSLMAEVKESFGGSLQILVNNVGTNIRKSTVEYTAEDYSHIQNTNLESAYNLTQLAHPLLKAAGKSSVVMISSVAGGPSTVQSGTIYAMLKAAMDQLTKNLCCEWAADGIRINSVKPWYIDTPLAAPVIQDPKRLGEVCSRTPMDRVGQPGEVSGLVAFLCSPAASYITGQGICVDGGFSVMGLYSKSGPM</sequence>
<comment type="caution">
    <text evidence="2">The sequence shown here is derived from an EMBL/GenBank/DDBJ whole genome shotgun (WGS) entry which is preliminary data.</text>
</comment>
<name>A0ABP1FTN1_9CHLO</name>
<organism evidence="2 3">
    <name type="scientific">Coccomyxa viridis</name>
    <dbReference type="NCBI Taxonomy" id="1274662"/>
    <lineage>
        <taxon>Eukaryota</taxon>
        <taxon>Viridiplantae</taxon>
        <taxon>Chlorophyta</taxon>
        <taxon>core chlorophytes</taxon>
        <taxon>Trebouxiophyceae</taxon>
        <taxon>Trebouxiophyceae incertae sedis</taxon>
        <taxon>Coccomyxaceae</taxon>
        <taxon>Coccomyxa</taxon>
    </lineage>
</organism>
<dbReference type="EMBL" id="CAXHTA020000008">
    <property type="protein sequence ID" value="CAL5223261.1"/>
    <property type="molecule type" value="Genomic_DNA"/>
</dbReference>
<dbReference type="Proteomes" id="UP001497392">
    <property type="component" value="Unassembled WGS sequence"/>
</dbReference>
<dbReference type="InterPro" id="IPR036291">
    <property type="entry name" value="NAD(P)-bd_dom_sf"/>
</dbReference>
<gene>
    <name evidence="2" type="primary">g5745</name>
    <name evidence="2" type="ORF">VP750_LOCUS4920</name>
</gene>
<dbReference type="InterPro" id="IPR002347">
    <property type="entry name" value="SDR_fam"/>
</dbReference>
<dbReference type="PANTHER" id="PTHR42898:SF6">
    <property type="entry name" value="NADP-DEPENDENT MANNITOL DEHYDROGENASE"/>
    <property type="match status" value="1"/>
</dbReference>
<dbReference type="PRINTS" id="PR00081">
    <property type="entry name" value="GDHRDH"/>
</dbReference>
<evidence type="ECO:0000313" key="3">
    <source>
        <dbReference type="Proteomes" id="UP001497392"/>
    </source>
</evidence>
<dbReference type="PRINTS" id="PR00080">
    <property type="entry name" value="SDRFAMILY"/>
</dbReference>
<keyword evidence="3" id="KW-1185">Reference proteome</keyword>
<dbReference type="PANTHER" id="PTHR42898">
    <property type="entry name" value="TROPINONE REDUCTASE"/>
    <property type="match status" value="1"/>
</dbReference>
<accession>A0ABP1FTN1</accession>
<keyword evidence="1" id="KW-0560">Oxidoreductase</keyword>
<dbReference type="Pfam" id="PF13561">
    <property type="entry name" value="adh_short_C2"/>
    <property type="match status" value="1"/>
</dbReference>